<proteinExistence type="predicted"/>
<dbReference type="Ensembl" id="ENSLACT00000007326.1">
    <property type="protein sequence ID" value="ENSLACP00000007266.1"/>
    <property type="gene ID" value="ENSLACG00000006445.1"/>
</dbReference>
<dbReference type="Gene3D" id="3.30.160.60">
    <property type="entry name" value="Classic Zinc Finger"/>
    <property type="match status" value="1"/>
</dbReference>
<dbReference type="SMART" id="SM00449">
    <property type="entry name" value="SPRY"/>
    <property type="match status" value="1"/>
</dbReference>
<keyword evidence="1" id="KW-0479">Metal-binding</keyword>
<name>H3AC95_LATCH</name>
<dbReference type="InterPro" id="IPR013083">
    <property type="entry name" value="Znf_RING/FYVE/PHD"/>
</dbReference>
<dbReference type="SMART" id="SM00184">
    <property type="entry name" value="RING"/>
    <property type="match status" value="1"/>
</dbReference>
<evidence type="ECO:0000256" key="3">
    <source>
        <dbReference type="ARBA" id="ARBA00022833"/>
    </source>
</evidence>
<dbReference type="AlphaFoldDB" id="H3AC95"/>
<sequence length="483" mass="56047">ERGEESISAMSLLTDRLRRELSCPLCLNLYTDPILLRCDHNFCRACIFGAQPSPVGNLRCPKCQTVVHSRDCRKNQSLANFVVSFKQANGDRHHYCDDHRERLQLFCEEEQKAICLVCTTSEDHRDHRHVPITEALKEYKKKLEDSRRALQQKEKEAKGCFRMETEEIKEVKERKKYLKMKIREEFGKLQDFLQKEGKKLNEELERMEEHYVKILEDKKENISNQISQLENAASEVEKTLDQTEPELLKSDLRVLMGTTNVEMTQAEVQFINPERPSVDLCEEEFIGPFQYKVWKRMKDSIIPVLESLTIDPDTAHKQLIVSRDQSNIKYGLAQQDLPDGPKRFENSFAALSSKGFKSGKHYWEVEVEGKAFWVLGVAKHSVERKRPLTSPLQDGLWTLCLKNKSIYAASSTPAEPLSLEKTPTRIGVYLNYEGGKVSFYNADDLSHIYTYTNKFTEEMYPYFNLYCSDVDDEDDIPLKIFPL</sequence>
<dbReference type="SMART" id="SM00336">
    <property type="entry name" value="BBOX"/>
    <property type="match status" value="1"/>
</dbReference>
<dbReference type="InterPro" id="IPR003877">
    <property type="entry name" value="SPRY_dom"/>
</dbReference>
<dbReference type="FunFam" id="2.60.120.920:FF:000004">
    <property type="entry name" value="Butyrophilin subfamily 1 member A1"/>
    <property type="match status" value="1"/>
</dbReference>
<reference evidence="9" key="3">
    <citation type="submission" date="2025-09" db="UniProtKB">
        <authorList>
            <consortium name="Ensembl"/>
        </authorList>
    </citation>
    <scope>IDENTIFICATION</scope>
</reference>
<dbReference type="PRINTS" id="PR01407">
    <property type="entry name" value="BUTYPHLNCDUF"/>
</dbReference>
<evidence type="ECO:0000259" key="7">
    <source>
        <dbReference type="PROSITE" id="PS50119"/>
    </source>
</evidence>
<dbReference type="STRING" id="7897.ENSLACP00000007266"/>
<feature type="domain" description="B box-type" evidence="7">
    <location>
        <begin position="91"/>
        <end position="132"/>
    </location>
</feature>
<dbReference type="Gene3D" id="2.60.120.920">
    <property type="match status" value="1"/>
</dbReference>
<dbReference type="PROSITE" id="PS50188">
    <property type="entry name" value="B302_SPRY"/>
    <property type="match status" value="1"/>
</dbReference>
<dbReference type="Bgee" id="ENSLACG00000006445">
    <property type="expression patterns" value="Expressed in pelvic fin and 3 other cell types or tissues"/>
</dbReference>
<dbReference type="PROSITE" id="PS50119">
    <property type="entry name" value="ZF_BBOX"/>
    <property type="match status" value="1"/>
</dbReference>
<evidence type="ECO:0000313" key="9">
    <source>
        <dbReference type="Ensembl" id="ENSLACP00000007266.1"/>
    </source>
</evidence>
<evidence type="ECO:0000256" key="4">
    <source>
        <dbReference type="PROSITE-ProRule" id="PRU00024"/>
    </source>
</evidence>
<dbReference type="EMBL" id="AFYH01235216">
    <property type="status" value="NOT_ANNOTATED_CDS"/>
    <property type="molecule type" value="Genomic_DNA"/>
</dbReference>
<dbReference type="OMA" id="CFRMETE"/>
<evidence type="ECO:0000259" key="8">
    <source>
        <dbReference type="PROSITE" id="PS50188"/>
    </source>
</evidence>
<keyword evidence="5" id="KW-0175">Coiled coil</keyword>
<organism evidence="9 10">
    <name type="scientific">Latimeria chalumnae</name>
    <name type="common">Coelacanth</name>
    <dbReference type="NCBI Taxonomy" id="7897"/>
    <lineage>
        <taxon>Eukaryota</taxon>
        <taxon>Metazoa</taxon>
        <taxon>Chordata</taxon>
        <taxon>Craniata</taxon>
        <taxon>Vertebrata</taxon>
        <taxon>Euteleostomi</taxon>
        <taxon>Coelacanthiformes</taxon>
        <taxon>Coelacanthidae</taxon>
        <taxon>Latimeria</taxon>
    </lineage>
</organism>
<feature type="coiled-coil region" evidence="5">
    <location>
        <begin position="190"/>
        <end position="239"/>
    </location>
</feature>
<dbReference type="PANTHER" id="PTHR24103">
    <property type="entry name" value="E3 UBIQUITIN-PROTEIN LIGASE TRIM"/>
    <property type="match status" value="1"/>
</dbReference>
<dbReference type="CDD" id="cd13733">
    <property type="entry name" value="SPRY_PRY_C-I_1"/>
    <property type="match status" value="1"/>
</dbReference>
<dbReference type="SMART" id="SM00589">
    <property type="entry name" value="PRY"/>
    <property type="match status" value="1"/>
</dbReference>
<evidence type="ECO:0000313" key="10">
    <source>
        <dbReference type="Proteomes" id="UP000008672"/>
    </source>
</evidence>
<evidence type="ECO:0000256" key="5">
    <source>
        <dbReference type="SAM" id="Coils"/>
    </source>
</evidence>
<dbReference type="InterPro" id="IPR001841">
    <property type="entry name" value="Znf_RING"/>
</dbReference>
<dbReference type="SUPFAM" id="SSF49899">
    <property type="entry name" value="Concanavalin A-like lectins/glucanases"/>
    <property type="match status" value="1"/>
</dbReference>
<dbReference type="SUPFAM" id="SSF57850">
    <property type="entry name" value="RING/U-box"/>
    <property type="match status" value="1"/>
</dbReference>
<dbReference type="Pfam" id="PF13765">
    <property type="entry name" value="PRY"/>
    <property type="match status" value="1"/>
</dbReference>
<keyword evidence="2 4" id="KW-0863">Zinc-finger</keyword>
<accession>H3AC95</accession>
<dbReference type="Proteomes" id="UP000008672">
    <property type="component" value="Unassembled WGS sequence"/>
</dbReference>
<dbReference type="InterPro" id="IPR017907">
    <property type="entry name" value="Znf_RING_CS"/>
</dbReference>
<evidence type="ECO:0000256" key="1">
    <source>
        <dbReference type="ARBA" id="ARBA00022723"/>
    </source>
</evidence>
<dbReference type="Pfam" id="PF00643">
    <property type="entry name" value="zf-B_box"/>
    <property type="match status" value="1"/>
</dbReference>
<evidence type="ECO:0000256" key="2">
    <source>
        <dbReference type="ARBA" id="ARBA00022771"/>
    </source>
</evidence>
<dbReference type="GeneTree" id="ENSGT01030000234669"/>
<dbReference type="GO" id="GO:0008270">
    <property type="term" value="F:zinc ion binding"/>
    <property type="evidence" value="ECO:0007669"/>
    <property type="project" value="UniProtKB-KW"/>
</dbReference>
<dbReference type="eggNOG" id="KOG2177">
    <property type="taxonomic scope" value="Eukaryota"/>
</dbReference>
<dbReference type="InterPro" id="IPR003879">
    <property type="entry name" value="Butyrophylin_SPRY"/>
</dbReference>
<dbReference type="InterPro" id="IPR043136">
    <property type="entry name" value="B30.2/SPRY_sf"/>
</dbReference>
<feature type="domain" description="RING-type" evidence="6">
    <location>
        <begin position="23"/>
        <end position="64"/>
    </location>
</feature>
<dbReference type="InterPro" id="IPR013320">
    <property type="entry name" value="ConA-like_dom_sf"/>
</dbReference>
<dbReference type="Pfam" id="PF00622">
    <property type="entry name" value="SPRY"/>
    <property type="match status" value="1"/>
</dbReference>
<dbReference type="PROSITE" id="PS00518">
    <property type="entry name" value="ZF_RING_1"/>
    <property type="match status" value="1"/>
</dbReference>
<dbReference type="Gene3D" id="3.30.40.10">
    <property type="entry name" value="Zinc/RING finger domain, C3HC4 (zinc finger)"/>
    <property type="match status" value="1"/>
</dbReference>
<dbReference type="InterPro" id="IPR000315">
    <property type="entry name" value="Znf_B-box"/>
</dbReference>
<dbReference type="HOGENOM" id="CLU_013137_0_3_1"/>
<reference evidence="9" key="2">
    <citation type="submission" date="2025-08" db="UniProtKB">
        <authorList>
            <consortium name="Ensembl"/>
        </authorList>
    </citation>
    <scope>IDENTIFICATION</scope>
</reference>
<dbReference type="CDD" id="cd19772">
    <property type="entry name" value="Bbox2_TRIM21_C-IV"/>
    <property type="match status" value="1"/>
</dbReference>
<dbReference type="InterPro" id="IPR006574">
    <property type="entry name" value="PRY"/>
</dbReference>
<dbReference type="PROSITE" id="PS50089">
    <property type="entry name" value="ZF_RING_2"/>
    <property type="match status" value="1"/>
</dbReference>
<dbReference type="Pfam" id="PF15227">
    <property type="entry name" value="zf-C3HC4_4"/>
    <property type="match status" value="1"/>
</dbReference>
<dbReference type="SUPFAM" id="SSF57845">
    <property type="entry name" value="B-box zinc-binding domain"/>
    <property type="match status" value="1"/>
</dbReference>
<protein>
    <submittedName>
        <fullName evidence="9">Uncharacterized protein</fullName>
    </submittedName>
</protein>
<dbReference type="InParanoid" id="H3AC95"/>
<reference evidence="10" key="1">
    <citation type="submission" date="2011-08" db="EMBL/GenBank/DDBJ databases">
        <title>The draft genome of Latimeria chalumnae.</title>
        <authorList>
            <person name="Di Palma F."/>
            <person name="Alfoldi J."/>
            <person name="Johnson J."/>
            <person name="Berlin A."/>
            <person name="Gnerre S."/>
            <person name="Jaffe D."/>
            <person name="MacCallum I."/>
            <person name="Young S."/>
            <person name="Walker B.J."/>
            <person name="Lander E."/>
            <person name="Lindblad-Toh K."/>
        </authorList>
    </citation>
    <scope>NUCLEOTIDE SEQUENCE [LARGE SCALE GENOMIC DNA]</scope>
    <source>
        <strain evidence="10">Wild caught</strain>
    </source>
</reference>
<keyword evidence="10" id="KW-1185">Reference proteome</keyword>
<keyword evidence="3" id="KW-0862">Zinc</keyword>
<evidence type="ECO:0000259" key="6">
    <source>
        <dbReference type="PROSITE" id="PS50089"/>
    </source>
</evidence>
<dbReference type="InterPro" id="IPR050143">
    <property type="entry name" value="TRIM/RBCC"/>
</dbReference>
<feature type="domain" description="B30.2/SPRY" evidence="8">
    <location>
        <begin position="287"/>
        <end position="483"/>
    </location>
</feature>
<dbReference type="InterPro" id="IPR001870">
    <property type="entry name" value="B30.2/SPRY"/>
</dbReference>